<feature type="region of interest" description="Disordered" evidence="1">
    <location>
        <begin position="1"/>
        <end position="75"/>
    </location>
</feature>
<dbReference type="STRING" id="1073090.A0A1L9SJS6"/>
<feature type="transmembrane region" description="Helical" evidence="2">
    <location>
        <begin position="112"/>
        <end position="135"/>
    </location>
</feature>
<feature type="compositionally biased region" description="Low complexity" evidence="1">
    <location>
        <begin position="22"/>
        <end position="32"/>
    </location>
</feature>
<dbReference type="AlphaFoldDB" id="A0A1L9SJS6"/>
<reference evidence="4" key="1">
    <citation type="journal article" date="2017" name="Genome Biol.">
        <title>Comparative genomics reveals high biological diversity and specific adaptations in the industrially and medically important fungal genus Aspergillus.</title>
        <authorList>
            <person name="de Vries R.P."/>
            <person name="Riley R."/>
            <person name="Wiebenga A."/>
            <person name="Aguilar-Osorio G."/>
            <person name="Amillis S."/>
            <person name="Uchima C.A."/>
            <person name="Anderluh G."/>
            <person name="Asadollahi M."/>
            <person name="Askin M."/>
            <person name="Barry K."/>
            <person name="Battaglia E."/>
            <person name="Bayram O."/>
            <person name="Benocci T."/>
            <person name="Braus-Stromeyer S.A."/>
            <person name="Caldana C."/>
            <person name="Canovas D."/>
            <person name="Cerqueira G.C."/>
            <person name="Chen F."/>
            <person name="Chen W."/>
            <person name="Choi C."/>
            <person name="Clum A."/>
            <person name="Dos Santos R.A."/>
            <person name="Damasio A.R."/>
            <person name="Diallinas G."/>
            <person name="Emri T."/>
            <person name="Fekete E."/>
            <person name="Flipphi M."/>
            <person name="Freyberg S."/>
            <person name="Gallo A."/>
            <person name="Gournas C."/>
            <person name="Habgood R."/>
            <person name="Hainaut M."/>
            <person name="Harispe M.L."/>
            <person name="Henrissat B."/>
            <person name="Hilden K.S."/>
            <person name="Hope R."/>
            <person name="Hossain A."/>
            <person name="Karabika E."/>
            <person name="Karaffa L."/>
            <person name="Karanyi Z."/>
            <person name="Krasevec N."/>
            <person name="Kuo A."/>
            <person name="Kusch H."/>
            <person name="LaButti K."/>
            <person name="Lagendijk E.L."/>
            <person name="Lapidus A."/>
            <person name="Levasseur A."/>
            <person name="Lindquist E."/>
            <person name="Lipzen A."/>
            <person name="Logrieco A.F."/>
            <person name="MacCabe A."/>
            <person name="Maekelae M.R."/>
            <person name="Malavazi I."/>
            <person name="Melin P."/>
            <person name="Meyer V."/>
            <person name="Mielnichuk N."/>
            <person name="Miskei M."/>
            <person name="Molnar A.P."/>
            <person name="Mule G."/>
            <person name="Ngan C.Y."/>
            <person name="Orejas M."/>
            <person name="Orosz E."/>
            <person name="Ouedraogo J.P."/>
            <person name="Overkamp K.M."/>
            <person name="Park H.-S."/>
            <person name="Perrone G."/>
            <person name="Piumi F."/>
            <person name="Punt P.J."/>
            <person name="Ram A.F."/>
            <person name="Ramon A."/>
            <person name="Rauscher S."/>
            <person name="Record E."/>
            <person name="Riano-Pachon D.M."/>
            <person name="Robert V."/>
            <person name="Roehrig J."/>
            <person name="Ruller R."/>
            <person name="Salamov A."/>
            <person name="Salih N.S."/>
            <person name="Samson R.A."/>
            <person name="Sandor E."/>
            <person name="Sanguinetti M."/>
            <person name="Schuetze T."/>
            <person name="Sepcic K."/>
            <person name="Shelest E."/>
            <person name="Sherlock G."/>
            <person name="Sophianopoulou V."/>
            <person name="Squina F.M."/>
            <person name="Sun H."/>
            <person name="Susca A."/>
            <person name="Todd R.B."/>
            <person name="Tsang A."/>
            <person name="Unkles S.E."/>
            <person name="van de Wiele N."/>
            <person name="van Rossen-Uffink D."/>
            <person name="Oliveira J.V."/>
            <person name="Vesth T.C."/>
            <person name="Visser J."/>
            <person name="Yu J.-H."/>
            <person name="Zhou M."/>
            <person name="Andersen M.R."/>
            <person name="Archer D.B."/>
            <person name="Baker S.E."/>
            <person name="Benoit I."/>
            <person name="Brakhage A.A."/>
            <person name="Braus G.H."/>
            <person name="Fischer R."/>
            <person name="Frisvad J.C."/>
            <person name="Goldman G.H."/>
            <person name="Houbraken J."/>
            <person name="Oakley B."/>
            <person name="Pocsi I."/>
            <person name="Scazzocchio C."/>
            <person name="Seiboth B."/>
            <person name="vanKuyk P.A."/>
            <person name="Wortman J."/>
            <person name="Dyer P.S."/>
            <person name="Grigoriev I.V."/>
        </authorList>
    </citation>
    <scope>NUCLEOTIDE SEQUENCE [LARGE SCALE GENOMIC DNA]</scope>
    <source>
        <strain evidence="4">CBS 506.65</strain>
    </source>
</reference>
<sequence>MGWFDGKSRTSTSTVRRRASPSRRSTYSTTSSRGERYTRHTTSAPSTFSLGGGGGGGSSSRQRRSSPSVFSSVSSASRRVRPREGYIKRIVQYIKRLFRDIYMYAKNHPAKVFFLVIVPLITSGVLVKLLGMVGIRLPQSFVNRLGGGAFKANPGQTSPGNGVKQSVTGLMNIAKMFM</sequence>
<dbReference type="EMBL" id="KV878340">
    <property type="protein sequence ID" value="OJJ47448.1"/>
    <property type="molecule type" value="Genomic_DNA"/>
</dbReference>
<dbReference type="OrthoDB" id="5398396at2759"/>
<accession>A0A1L9SJS6</accession>
<evidence type="ECO:0000313" key="3">
    <source>
        <dbReference type="EMBL" id="OJJ47448.1"/>
    </source>
</evidence>
<keyword evidence="2" id="KW-1133">Transmembrane helix</keyword>
<dbReference type="RefSeq" id="XP_022581958.1">
    <property type="nucleotide sequence ID" value="XM_022722628.1"/>
</dbReference>
<evidence type="ECO:0000256" key="1">
    <source>
        <dbReference type="SAM" id="MobiDB-lite"/>
    </source>
</evidence>
<keyword evidence="2" id="KW-0812">Transmembrane</keyword>
<name>A0A1L9SJS6_9EURO</name>
<dbReference type="GeneID" id="34609093"/>
<proteinExistence type="predicted"/>
<organism evidence="3 4">
    <name type="scientific">Penicilliopsis zonata CBS 506.65</name>
    <dbReference type="NCBI Taxonomy" id="1073090"/>
    <lineage>
        <taxon>Eukaryota</taxon>
        <taxon>Fungi</taxon>
        <taxon>Dikarya</taxon>
        <taxon>Ascomycota</taxon>
        <taxon>Pezizomycotina</taxon>
        <taxon>Eurotiomycetes</taxon>
        <taxon>Eurotiomycetidae</taxon>
        <taxon>Eurotiales</taxon>
        <taxon>Aspergillaceae</taxon>
        <taxon>Penicilliopsis</taxon>
    </lineage>
</organism>
<dbReference type="VEuPathDB" id="FungiDB:ASPZODRAFT_130913"/>
<keyword evidence="2" id="KW-0472">Membrane</keyword>
<gene>
    <name evidence="3" type="ORF">ASPZODRAFT_130913</name>
</gene>
<evidence type="ECO:0000256" key="2">
    <source>
        <dbReference type="SAM" id="Phobius"/>
    </source>
</evidence>
<dbReference type="Proteomes" id="UP000184188">
    <property type="component" value="Unassembled WGS sequence"/>
</dbReference>
<evidence type="ECO:0000313" key="4">
    <source>
        <dbReference type="Proteomes" id="UP000184188"/>
    </source>
</evidence>
<protein>
    <submittedName>
        <fullName evidence="3">Uncharacterized protein</fullName>
    </submittedName>
</protein>
<feature type="compositionally biased region" description="Low complexity" evidence="1">
    <location>
        <begin position="65"/>
        <end position="75"/>
    </location>
</feature>
<keyword evidence="4" id="KW-1185">Reference proteome</keyword>